<keyword evidence="1" id="KW-0472">Membrane</keyword>
<evidence type="ECO:0000256" key="1">
    <source>
        <dbReference type="SAM" id="Phobius"/>
    </source>
</evidence>
<evidence type="ECO:0000313" key="3">
    <source>
        <dbReference type="Proteomes" id="UP000019384"/>
    </source>
</evidence>
<dbReference type="EMBL" id="HG793125">
    <property type="protein sequence ID" value="CDK24482.1"/>
    <property type="molecule type" value="Genomic_DNA"/>
</dbReference>
<dbReference type="GeneID" id="34517887"/>
<organism evidence="2 3">
    <name type="scientific">Kuraishia capsulata CBS 1993</name>
    <dbReference type="NCBI Taxonomy" id="1382522"/>
    <lineage>
        <taxon>Eukaryota</taxon>
        <taxon>Fungi</taxon>
        <taxon>Dikarya</taxon>
        <taxon>Ascomycota</taxon>
        <taxon>Saccharomycotina</taxon>
        <taxon>Pichiomycetes</taxon>
        <taxon>Pichiales</taxon>
        <taxon>Pichiaceae</taxon>
        <taxon>Kuraishia</taxon>
    </lineage>
</organism>
<reference evidence="2" key="2">
    <citation type="submission" date="2014-02" db="EMBL/GenBank/DDBJ databases">
        <title>Complete DNA sequence of /Kuraishia capsulata/ illustrates novel genomic features among budding yeasts (/Saccharomycotina/).</title>
        <authorList>
            <person name="Morales L."/>
            <person name="Noel B."/>
            <person name="Porcel B."/>
            <person name="Marcet-Houben M."/>
            <person name="Hullo M-F."/>
            <person name="Sacerdot C."/>
            <person name="Tekaia F."/>
            <person name="Leh-Louis V."/>
            <person name="Despons L."/>
            <person name="Khanna V."/>
            <person name="Aury J-M."/>
            <person name="Barbe V."/>
            <person name="Couloux A."/>
            <person name="Labadie K."/>
            <person name="Pelletier E."/>
            <person name="Souciet J-L."/>
            <person name="Boekhout T."/>
            <person name="Gabaldon T."/>
            <person name="Wincker P."/>
            <person name="Dujon B."/>
        </authorList>
    </citation>
    <scope>NUCLEOTIDE SEQUENCE</scope>
    <source>
        <strain evidence="2">CBS 1993</strain>
    </source>
</reference>
<dbReference type="HOGENOM" id="CLU_2097235_0_0_1"/>
<dbReference type="AlphaFoldDB" id="W6MJ76"/>
<protein>
    <submittedName>
        <fullName evidence="2">Uncharacterized protein</fullName>
    </submittedName>
</protein>
<gene>
    <name evidence="2" type="ORF">KUCA_T00000445001</name>
</gene>
<name>W6MJ76_9ASCO</name>
<sequence length="116" mass="13116">MKGNTLTLVKDAYHEIKKNVKTKRDIVGLSVIALVVLEILSIISLIWDSIRPGKKLSRFELFKSPAFSSIVSCAVRGEGVGCFEKLGPRLVQEAQYRFSAISQEQLERYLNSFIFH</sequence>
<evidence type="ECO:0000313" key="2">
    <source>
        <dbReference type="EMBL" id="CDK24482.1"/>
    </source>
</evidence>
<keyword evidence="1" id="KW-0812">Transmembrane</keyword>
<dbReference type="RefSeq" id="XP_022456499.1">
    <property type="nucleotide sequence ID" value="XM_022604986.1"/>
</dbReference>
<dbReference type="Proteomes" id="UP000019384">
    <property type="component" value="Unassembled WGS sequence"/>
</dbReference>
<reference evidence="2" key="1">
    <citation type="submission" date="2013-12" db="EMBL/GenBank/DDBJ databases">
        <authorList>
            <person name="Genoscope - CEA"/>
        </authorList>
    </citation>
    <scope>NUCLEOTIDE SEQUENCE</scope>
    <source>
        <strain evidence="2">CBS 1993</strain>
    </source>
</reference>
<keyword evidence="1" id="KW-1133">Transmembrane helix</keyword>
<accession>W6MJ76</accession>
<feature type="transmembrane region" description="Helical" evidence="1">
    <location>
        <begin position="26"/>
        <end position="47"/>
    </location>
</feature>
<proteinExistence type="predicted"/>
<keyword evidence="3" id="KW-1185">Reference proteome</keyword>